<dbReference type="OrthoDB" id="9798918at2"/>
<dbReference type="Pfam" id="PF02639">
    <property type="entry name" value="DUF188"/>
    <property type="match status" value="1"/>
</dbReference>
<reference evidence="2 3" key="1">
    <citation type="submission" date="2018-11" db="EMBL/GenBank/DDBJ databases">
        <title>Novel Erysipelotrichaceae bacterium isolated from small intestine of a swine.</title>
        <authorList>
            <person name="Kim J.S."/>
            <person name="Choe H."/>
            <person name="Lee Y.R."/>
            <person name="Kim K.M."/>
            <person name="Park D.S."/>
        </authorList>
    </citation>
    <scope>NUCLEOTIDE SEQUENCE [LARGE SCALE GENOMIC DNA]</scope>
    <source>
        <strain evidence="2 3">SG0102</strain>
    </source>
</reference>
<dbReference type="Proteomes" id="UP000268059">
    <property type="component" value="Chromosome"/>
</dbReference>
<evidence type="ECO:0000313" key="2">
    <source>
        <dbReference type="EMBL" id="BBH25231.1"/>
    </source>
</evidence>
<dbReference type="KEGG" id="ebm:SG0102_01650"/>
<protein>
    <submittedName>
        <fullName evidence="2">UPF0178 protein</fullName>
    </submittedName>
</protein>
<accession>A0A3G9JH40</accession>
<dbReference type="InParanoid" id="A0A3G9JH40"/>
<dbReference type="EMBL" id="AP019309">
    <property type="protein sequence ID" value="BBH25231.1"/>
    <property type="molecule type" value="Genomic_DNA"/>
</dbReference>
<gene>
    <name evidence="2" type="ORF">SG0102_01650</name>
</gene>
<comment type="similarity">
    <text evidence="1">Belongs to the UPF0178 family.</text>
</comment>
<organism evidence="2 3">
    <name type="scientific">Intestinibaculum porci</name>
    <dbReference type="NCBI Taxonomy" id="2487118"/>
    <lineage>
        <taxon>Bacteria</taxon>
        <taxon>Bacillati</taxon>
        <taxon>Bacillota</taxon>
        <taxon>Erysipelotrichia</taxon>
        <taxon>Erysipelotrichales</taxon>
        <taxon>Erysipelotrichaceae</taxon>
        <taxon>Intestinibaculum</taxon>
    </lineage>
</organism>
<name>A0A3G9JH40_9FIRM</name>
<dbReference type="AlphaFoldDB" id="A0A3G9JH40"/>
<proteinExistence type="inferred from homology"/>
<evidence type="ECO:0000256" key="1">
    <source>
        <dbReference type="ARBA" id="ARBA00008522"/>
    </source>
</evidence>
<sequence>MRLLIDGDGTPNIREIKEIAERYHVEMYVFCDYAHVIEDDYFTTIQCEVGKDAADSQLLNFAQADDLAITQDYGLASLLLIKGVDVLHVSGKRITEDNIETLLSSRYLAMKERQVKKHYKGPHKRREKEKWNFLKQVERRIIAHLFCKDYVKENENM</sequence>
<dbReference type="RefSeq" id="WP_125118201.1">
    <property type="nucleotide sequence ID" value="NZ_AP019309.1"/>
</dbReference>
<dbReference type="FunCoup" id="A0A3G9JH40">
    <property type="interactions" value="26"/>
</dbReference>
<dbReference type="InterPro" id="IPR003791">
    <property type="entry name" value="UPF0178"/>
</dbReference>
<dbReference type="PANTHER" id="PTHR35146">
    <property type="entry name" value="UPF0178 PROTEIN YAII"/>
    <property type="match status" value="1"/>
</dbReference>
<keyword evidence="3" id="KW-1185">Reference proteome</keyword>
<dbReference type="PANTHER" id="PTHR35146:SF1">
    <property type="entry name" value="UPF0178 PROTEIN YAII"/>
    <property type="match status" value="1"/>
</dbReference>
<evidence type="ECO:0000313" key="3">
    <source>
        <dbReference type="Proteomes" id="UP000268059"/>
    </source>
</evidence>